<dbReference type="InterPro" id="IPR020067">
    <property type="entry name" value="Frizzled_dom"/>
</dbReference>
<evidence type="ECO:0000256" key="3">
    <source>
        <dbReference type="ARBA" id="ARBA00022572"/>
    </source>
</evidence>
<accession>A0A9W9ZNH6</accession>
<dbReference type="PANTHER" id="PTHR24261">
    <property type="entry name" value="PLASMINOGEN-RELATED"/>
    <property type="match status" value="1"/>
</dbReference>
<keyword evidence="5" id="KW-0067">ATP-binding</keyword>
<gene>
    <name evidence="11" type="ORF">OS493_018636</name>
</gene>
<dbReference type="InterPro" id="IPR013806">
    <property type="entry name" value="Kringle-like"/>
</dbReference>
<dbReference type="OrthoDB" id="407616at2759"/>
<evidence type="ECO:0000313" key="12">
    <source>
        <dbReference type="Proteomes" id="UP001163046"/>
    </source>
</evidence>
<evidence type="ECO:0000256" key="2">
    <source>
        <dbReference type="ARBA" id="ARBA00022553"/>
    </source>
</evidence>
<dbReference type="PROSITE" id="PS50038">
    <property type="entry name" value="FZ"/>
    <property type="match status" value="1"/>
</dbReference>
<dbReference type="CDD" id="cd00108">
    <property type="entry name" value="KR"/>
    <property type="match status" value="1"/>
</dbReference>
<comment type="caution">
    <text evidence="11">The sequence shown here is derived from an EMBL/GenBank/DDBJ whole genome shotgun (WGS) entry which is preliminary data.</text>
</comment>
<evidence type="ECO:0000256" key="4">
    <source>
        <dbReference type="ARBA" id="ARBA00022741"/>
    </source>
</evidence>
<dbReference type="AlphaFoldDB" id="A0A9W9ZNH6"/>
<protein>
    <submittedName>
        <fullName evidence="11">Uncharacterized protein</fullName>
    </submittedName>
</protein>
<dbReference type="PRINTS" id="PR00018">
    <property type="entry name" value="KRINGLE"/>
</dbReference>
<reference evidence="11" key="1">
    <citation type="submission" date="2023-01" db="EMBL/GenBank/DDBJ databases">
        <title>Genome assembly of the deep-sea coral Lophelia pertusa.</title>
        <authorList>
            <person name="Herrera S."/>
            <person name="Cordes E."/>
        </authorList>
    </citation>
    <scope>NUCLEOTIDE SEQUENCE</scope>
    <source>
        <strain evidence="11">USNM1676648</strain>
        <tissue evidence="11">Polyp</tissue>
    </source>
</reference>
<feature type="chain" id="PRO_5040778453" evidence="8">
    <location>
        <begin position="29"/>
        <end position="343"/>
    </location>
</feature>
<keyword evidence="3 7" id="KW-0420">Kringle</keyword>
<dbReference type="Pfam" id="PF00051">
    <property type="entry name" value="Kringle"/>
    <property type="match status" value="1"/>
</dbReference>
<evidence type="ECO:0000259" key="10">
    <source>
        <dbReference type="PROSITE" id="PS50070"/>
    </source>
</evidence>
<evidence type="ECO:0000256" key="8">
    <source>
        <dbReference type="SAM" id="SignalP"/>
    </source>
</evidence>
<dbReference type="Gene3D" id="1.10.2000.10">
    <property type="entry name" value="Frizzled cysteine-rich domain"/>
    <property type="match status" value="1"/>
</dbReference>
<keyword evidence="2" id="KW-0597">Phosphoprotein</keyword>
<dbReference type="SUPFAM" id="SSF57440">
    <property type="entry name" value="Kringle-like"/>
    <property type="match status" value="1"/>
</dbReference>
<dbReference type="PANTHER" id="PTHR24261:SF7">
    <property type="entry name" value="KRINGLE DOMAIN-CONTAINING PROTEIN"/>
    <property type="match status" value="1"/>
</dbReference>
<keyword evidence="4" id="KW-0547">Nucleotide-binding</keyword>
<evidence type="ECO:0000256" key="7">
    <source>
        <dbReference type="PROSITE-ProRule" id="PRU00121"/>
    </source>
</evidence>
<dbReference type="GO" id="GO:0016020">
    <property type="term" value="C:membrane"/>
    <property type="evidence" value="ECO:0007669"/>
    <property type="project" value="UniProtKB-SubCell"/>
</dbReference>
<dbReference type="Gene3D" id="2.40.20.10">
    <property type="entry name" value="Plasminogen Kringle 4"/>
    <property type="match status" value="1"/>
</dbReference>
<evidence type="ECO:0000256" key="1">
    <source>
        <dbReference type="ARBA" id="ARBA00004479"/>
    </source>
</evidence>
<dbReference type="SUPFAM" id="SSF63501">
    <property type="entry name" value="Frizzled cysteine-rich domain"/>
    <property type="match status" value="1"/>
</dbReference>
<dbReference type="InterPro" id="IPR000001">
    <property type="entry name" value="Kringle"/>
</dbReference>
<proteinExistence type="predicted"/>
<keyword evidence="12" id="KW-1185">Reference proteome</keyword>
<dbReference type="InterPro" id="IPR038178">
    <property type="entry name" value="Kringle_sf"/>
</dbReference>
<feature type="domain" description="FZ" evidence="9">
    <location>
        <begin position="66"/>
        <end position="234"/>
    </location>
</feature>
<comment type="caution">
    <text evidence="7">Lacks conserved residue(s) required for the propagation of feature annotation.</text>
</comment>
<evidence type="ECO:0000313" key="11">
    <source>
        <dbReference type="EMBL" id="KAJ7384948.1"/>
    </source>
</evidence>
<sequence>MAESPRKYQQCFTVILLTVAFLSLCTVAHDVGTNLEDHNIQDNYNYTSTTGRAGCVEAERPANPVLARAICHPYSASAQKPDEKEVKPDVCRSILGDELLFATPAEQEWRENLFVTYTIRLRGGAGQIPRMPASPIGLLTKFCWRLIMHMYCRFLLPKCDMTSSRPRAQPICREACREFRNHCQREWTHVQRKYKAVSWRVQRLASGVEGSSSLMWCKNLPRRKGPDIPECYYPEMLKDRKEGPPSITDTCFYGDGQSYRGNVSVTRSGYTCQSWTSQCPHRHHRIPDNFPELNNTGNACRNPGGQAPHGPWCYTTNRKQRWEYCSVEKCEPREENNGNFNSF</sequence>
<dbReference type="GO" id="GO:0005524">
    <property type="term" value="F:ATP binding"/>
    <property type="evidence" value="ECO:0007669"/>
    <property type="project" value="UniProtKB-KW"/>
</dbReference>
<evidence type="ECO:0000256" key="5">
    <source>
        <dbReference type="ARBA" id="ARBA00022840"/>
    </source>
</evidence>
<dbReference type="SMART" id="SM00130">
    <property type="entry name" value="KR"/>
    <property type="match status" value="1"/>
</dbReference>
<name>A0A9W9ZNH6_9CNID</name>
<evidence type="ECO:0000259" key="9">
    <source>
        <dbReference type="PROSITE" id="PS50038"/>
    </source>
</evidence>
<dbReference type="PROSITE" id="PS50070">
    <property type="entry name" value="KRINGLE_2"/>
    <property type="match status" value="1"/>
</dbReference>
<dbReference type="InterPro" id="IPR036790">
    <property type="entry name" value="Frizzled_dom_sf"/>
</dbReference>
<dbReference type="EMBL" id="MU825883">
    <property type="protein sequence ID" value="KAJ7384948.1"/>
    <property type="molecule type" value="Genomic_DNA"/>
</dbReference>
<dbReference type="Proteomes" id="UP001163046">
    <property type="component" value="Unassembled WGS sequence"/>
</dbReference>
<feature type="signal peptide" evidence="8">
    <location>
        <begin position="1"/>
        <end position="28"/>
    </location>
</feature>
<organism evidence="11 12">
    <name type="scientific">Desmophyllum pertusum</name>
    <dbReference type="NCBI Taxonomy" id="174260"/>
    <lineage>
        <taxon>Eukaryota</taxon>
        <taxon>Metazoa</taxon>
        <taxon>Cnidaria</taxon>
        <taxon>Anthozoa</taxon>
        <taxon>Hexacorallia</taxon>
        <taxon>Scleractinia</taxon>
        <taxon>Caryophylliina</taxon>
        <taxon>Caryophylliidae</taxon>
        <taxon>Desmophyllum</taxon>
    </lineage>
</organism>
<feature type="domain" description="Kringle" evidence="10">
    <location>
        <begin position="250"/>
        <end position="330"/>
    </location>
</feature>
<dbReference type="InterPro" id="IPR050759">
    <property type="entry name" value="Serine_protease_kringle"/>
</dbReference>
<dbReference type="Pfam" id="PF01392">
    <property type="entry name" value="Fz"/>
    <property type="match status" value="1"/>
</dbReference>
<keyword evidence="6" id="KW-1015">Disulfide bond</keyword>
<evidence type="ECO:0000256" key="6">
    <source>
        <dbReference type="ARBA" id="ARBA00023157"/>
    </source>
</evidence>
<keyword evidence="8" id="KW-0732">Signal</keyword>
<comment type="subcellular location">
    <subcellularLocation>
        <location evidence="1">Membrane</location>
        <topology evidence="1">Single-pass type I membrane protein</topology>
    </subcellularLocation>
</comment>